<evidence type="ECO:0008006" key="4">
    <source>
        <dbReference type="Google" id="ProtNLM"/>
    </source>
</evidence>
<dbReference type="EMBL" id="KZ679268">
    <property type="protein sequence ID" value="PTB37441.1"/>
    <property type="molecule type" value="Genomic_DNA"/>
</dbReference>
<evidence type="ECO:0000313" key="2">
    <source>
        <dbReference type="EMBL" id="PTB37441.1"/>
    </source>
</evidence>
<dbReference type="InterPro" id="IPR044053">
    <property type="entry name" value="AsaB-like"/>
</dbReference>
<keyword evidence="3" id="KW-1185">Reference proteome</keyword>
<comment type="similarity">
    <text evidence="1">Belongs to the asaB hydroxylase/desaturase family.</text>
</comment>
<dbReference type="Proteomes" id="UP000240493">
    <property type="component" value="Unassembled WGS sequence"/>
</dbReference>
<organism evidence="2 3">
    <name type="scientific">Trichoderma asperellum (strain ATCC 204424 / CBS 433.97 / NBRC 101777)</name>
    <dbReference type="NCBI Taxonomy" id="1042311"/>
    <lineage>
        <taxon>Eukaryota</taxon>
        <taxon>Fungi</taxon>
        <taxon>Dikarya</taxon>
        <taxon>Ascomycota</taxon>
        <taxon>Pezizomycotina</taxon>
        <taxon>Sordariomycetes</taxon>
        <taxon>Hypocreomycetidae</taxon>
        <taxon>Hypocreales</taxon>
        <taxon>Hypocreaceae</taxon>
        <taxon>Trichoderma</taxon>
    </lineage>
</organism>
<dbReference type="PANTHER" id="PTHR34598:SF3">
    <property type="entry name" value="OXIDOREDUCTASE AN1597"/>
    <property type="match status" value="1"/>
</dbReference>
<dbReference type="OrthoDB" id="412788at2759"/>
<reference evidence="2 3" key="1">
    <citation type="submission" date="2016-07" db="EMBL/GenBank/DDBJ databases">
        <title>Multiple horizontal gene transfer events from other fungi enriched the ability of initially mycotrophic Trichoderma (Ascomycota) to feed on dead plant biomass.</title>
        <authorList>
            <consortium name="DOE Joint Genome Institute"/>
            <person name="Aerts A."/>
            <person name="Atanasova L."/>
            <person name="Chenthamara K."/>
            <person name="Zhang J."/>
            <person name="Grujic M."/>
            <person name="Henrissat B."/>
            <person name="Kuo A."/>
            <person name="Salamov A."/>
            <person name="Lipzen A."/>
            <person name="Labutti K."/>
            <person name="Barry K."/>
            <person name="Miao Y."/>
            <person name="Rahimi M.J."/>
            <person name="Shen Q."/>
            <person name="Grigoriev I.V."/>
            <person name="Kubicek C.P."/>
            <person name="Druzhinina I.S."/>
        </authorList>
    </citation>
    <scope>NUCLEOTIDE SEQUENCE [LARGE SCALE GENOMIC DNA]</scope>
    <source>
        <strain evidence="2 3">CBS 433.97</strain>
    </source>
</reference>
<proteinExistence type="inferred from homology"/>
<accession>A0A2T3YXY8</accession>
<protein>
    <recommendedName>
        <fullName evidence="4">Methyltransferase</fullName>
    </recommendedName>
</protein>
<name>A0A2T3YXY8_TRIA4</name>
<evidence type="ECO:0000256" key="1">
    <source>
        <dbReference type="ARBA" id="ARBA00023604"/>
    </source>
</evidence>
<dbReference type="NCBIfam" id="NF041278">
    <property type="entry name" value="CmcJ_NvfI_EfuI"/>
    <property type="match status" value="1"/>
</dbReference>
<dbReference type="AlphaFoldDB" id="A0A2T3YXY8"/>
<dbReference type="PANTHER" id="PTHR34598">
    <property type="entry name" value="BLL6449 PROTEIN"/>
    <property type="match status" value="1"/>
</dbReference>
<dbReference type="STRING" id="1042311.A0A2T3YXY8"/>
<dbReference type="GO" id="GO:0016491">
    <property type="term" value="F:oxidoreductase activity"/>
    <property type="evidence" value="ECO:0007669"/>
    <property type="project" value="InterPro"/>
</dbReference>
<sequence length="245" mass="28635">MSRNVKSQLGFLKRDKLYETVRPYSCRYTPHDGTPRHNLTVEMVDVTVHDARPLNPTIEENGFTLASFPTEMAYQDYADGERISSIYVPELENHIRALLQAPHVKVIDYAVRRRHPTFPVSTGSEYVDQQPARLVHIDFSHEEGRRMLQTLSGERAQEVLQHRWQIINIWKPLKGPLFDWPLAVCDAQTFDVARDSQVSDAVYPTWAYENVLVHAHADQKWYYFFIVFYFDGVWKRIRQERLAGA</sequence>
<gene>
    <name evidence="2" type="ORF">M441DRAFT_30583</name>
</gene>
<evidence type="ECO:0000313" key="3">
    <source>
        <dbReference type="Proteomes" id="UP000240493"/>
    </source>
</evidence>